<dbReference type="InterPro" id="IPR011990">
    <property type="entry name" value="TPR-like_helical_dom_sf"/>
</dbReference>
<name>A0A835R4Q7_VANPL</name>
<dbReference type="CDD" id="cd15800">
    <property type="entry name" value="PMEI-like_2"/>
    <property type="match status" value="1"/>
</dbReference>
<dbReference type="InterPro" id="IPR006501">
    <property type="entry name" value="Pectinesterase_inhib_dom"/>
</dbReference>
<dbReference type="Pfam" id="PF01535">
    <property type="entry name" value="PPR"/>
    <property type="match status" value="7"/>
</dbReference>
<reference evidence="5 6" key="1">
    <citation type="journal article" date="2020" name="Nat. Food">
        <title>A phased Vanilla planifolia genome enables genetic improvement of flavour and production.</title>
        <authorList>
            <person name="Hasing T."/>
            <person name="Tang H."/>
            <person name="Brym M."/>
            <person name="Khazi F."/>
            <person name="Huang T."/>
            <person name="Chambers A.H."/>
        </authorList>
    </citation>
    <scope>NUCLEOTIDE SEQUENCE [LARGE SCALE GENOMIC DNA]</scope>
    <source>
        <tissue evidence="5">Leaf</tissue>
    </source>
</reference>
<dbReference type="Pfam" id="PF04043">
    <property type="entry name" value="PMEI"/>
    <property type="match status" value="1"/>
</dbReference>
<feature type="domain" description="Pectinesterase inhibitor" evidence="4">
    <location>
        <begin position="76"/>
        <end position="212"/>
    </location>
</feature>
<dbReference type="PANTHER" id="PTHR47926">
    <property type="entry name" value="PENTATRICOPEPTIDE REPEAT-CONTAINING PROTEIN"/>
    <property type="match status" value="1"/>
</dbReference>
<evidence type="ECO:0000313" key="6">
    <source>
        <dbReference type="Proteomes" id="UP000636800"/>
    </source>
</evidence>
<dbReference type="Pfam" id="PF13041">
    <property type="entry name" value="PPR_2"/>
    <property type="match status" value="1"/>
</dbReference>
<dbReference type="InterPro" id="IPR035513">
    <property type="entry name" value="Invertase/methylesterase_inhib"/>
</dbReference>
<keyword evidence="1" id="KW-0677">Repeat</keyword>
<sequence length="630" mass="68991">MLHQFLKAFFIYKPFHLPLFLLTGQHRSKGHSDFSSNQRPWPPPPLSYSSHPPPPLPPPPPPHHHGPASAPPSLPAPTPLPLRPIPSSLRRPPLRPLPRSLAENSARAAAAKISAALPALKRIRAGFPGNRRMASTLDVCAEVYADAVDSLSTAVDALRAAGDMSDVMIHLSASLTDVGTCDDAFDEDPSLPNPLAKISRNLNRLVTNSLALASAVKRNPPFSGDAAAAGASFGLALHGHAVKFGVSSDRSVFTKLLVMYSECGCPGGRDRVFAEFCGSDLFSWNFMINDLARGGDVDAAGRLFDEMPKRNVVSWTVMISENMKTGRIGDAIWYFDRCPCHTVFSCTAMINGFVQNCMNTDALLTFRKMLCSGLMPNEITFTCLVRACIGIGELDLADNVVGMVIKTAFIRKLSVCNSLITLYVRLGDVGVARKLFDEMPERDVVSWTALLDVYFATGFLKEAHRIFDEMPERNEVTWGMMIARCNQHGEASEALRLFSIMLRDGYKPNLSCLASVISASASQGNLLIGASFHSHVTKVGFEDDVFVASSLIEMYSKCGDSDHARQIFDFLSVKNTVCWNAMIGGYCHDGKMEKAKDLLKKNTRERCCLVELNDIWVCSESKPQRCVGDI</sequence>
<organism evidence="5 6">
    <name type="scientific">Vanilla planifolia</name>
    <name type="common">Vanilla</name>
    <dbReference type="NCBI Taxonomy" id="51239"/>
    <lineage>
        <taxon>Eukaryota</taxon>
        <taxon>Viridiplantae</taxon>
        <taxon>Streptophyta</taxon>
        <taxon>Embryophyta</taxon>
        <taxon>Tracheophyta</taxon>
        <taxon>Spermatophyta</taxon>
        <taxon>Magnoliopsida</taxon>
        <taxon>Liliopsida</taxon>
        <taxon>Asparagales</taxon>
        <taxon>Orchidaceae</taxon>
        <taxon>Vanilloideae</taxon>
        <taxon>Vanilleae</taxon>
        <taxon>Vanilla</taxon>
    </lineage>
</organism>
<keyword evidence="6" id="KW-1185">Reference proteome</keyword>
<feature type="repeat" description="PPR" evidence="2">
    <location>
        <begin position="474"/>
        <end position="508"/>
    </location>
</feature>
<dbReference type="GO" id="GO:0004857">
    <property type="term" value="F:enzyme inhibitor activity"/>
    <property type="evidence" value="ECO:0007669"/>
    <property type="project" value="InterPro"/>
</dbReference>
<dbReference type="NCBIfam" id="TIGR01614">
    <property type="entry name" value="PME_inhib"/>
    <property type="match status" value="1"/>
</dbReference>
<dbReference type="InterPro" id="IPR002885">
    <property type="entry name" value="PPR_rpt"/>
</dbReference>
<dbReference type="NCBIfam" id="TIGR00756">
    <property type="entry name" value="PPR"/>
    <property type="match status" value="6"/>
</dbReference>
<dbReference type="GO" id="GO:0003723">
    <property type="term" value="F:RNA binding"/>
    <property type="evidence" value="ECO:0007669"/>
    <property type="project" value="InterPro"/>
</dbReference>
<evidence type="ECO:0000256" key="1">
    <source>
        <dbReference type="ARBA" id="ARBA00022737"/>
    </source>
</evidence>
<protein>
    <recommendedName>
        <fullName evidence="4">Pectinesterase inhibitor domain-containing protein</fullName>
    </recommendedName>
</protein>
<evidence type="ECO:0000313" key="5">
    <source>
        <dbReference type="EMBL" id="KAG0485631.1"/>
    </source>
</evidence>
<feature type="repeat" description="PPR" evidence="2">
    <location>
        <begin position="412"/>
        <end position="442"/>
    </location>
</feature>
<evidence type="ECO:0000256" key="2">
    <source>
        <dbReference type="PROSITE-ProRule" id="PRU00708"/>
    </source>
</evidence>
<dbReference type="Gene3D" id="1.25.40.10">
    <property type="entry name" value="Tetratricopeptide repeat domain"/>
    <property type="match status" value="4"/>
</dbReference>
<evidence type="ECO:0000256" key="3">
    <source>
        <dbReference type="SAM" id="MobiDB-lite"/>
    </source>
</evidence>
<feature type="repeat" description="PPR" evidence="2">
    <location>
        <begin position="342"/>
        <end position="376"/>
    </location>
</feature>
<feature type="repeat" description="PPR" evidence="2">
    <location>
        <begin position="280"/>
        <end position="314"/>
    </location>
</feature>
<dbReference type="Gene3D" id="1.20.140.40">
    <property type="entry name" value="Invertase/pectin methylesterase inhibitor family protein"/>
    <property type="match status" value="1"/>
</dbReference>
<dbReference type="EMBL" id="JADCNL010000004">
    <property type="protein sequence ID" value="KAG0485631.1"/>
    <property type="molecule type" value="Genomic_DNA"/>
</dbReference>
<evidence type="ECO:0000259" key="4">
    <source>
        <dbReference type="SMART" id="SM00856"/>
    </source>
</evidence>
<feature type="compositionally biased region" description="Low complexity" evidence="3">
    <location>
        <begin position="85"/>
        <end position="98"/>
    </location>
</feature>
<dbReference type="SMART" id="SM00856">
    <property type="entry name" value="PMEI"/>
    <property type="match status" value="1"/>
</dbReference>
<dbReference type="Proteomes" id="UP000636800">
    <property type="component" value="Unassembled WGS sequence"/>
</dbReference>
<feature type="region of interest" description="Disordered" evidence="3">
    <location>
        <begin position="27"/>
        <end position="98"/>
    </location>
</feature>
<feature type="compositionally biased region" description="Pro residues" evidence="3">
    <location>
        <begin position="69"/>
        <end position="84"/>
    </location>
</feature>
<dbReference type="SUPFAM" id="SSF101148">
    <property type="entry name" value="Plant invertase/pectin methylesterase inhibitor"/>
    <property type="match status" value="1"/>
</dbReference>
<feature type="repeat" description="PPR" evidence="2">
    <location>
        <begin position="443"/>
        <end position="473"/>
    </location>
</feature>
<dbReference type="PROSITE" id="PS51375">
    <property type="entry name" value="PPR"/>
    <property type="match status" value="6"/>
</dbReference>
<dbReference type="AlphaFoldDB" id="A0A835R4Q7"/>
<gene>
    <name evidence="5" type="ORF">HPP92_009710</name>
</gene>
<feature type="compositionally biased region" description="Pro residues" evidence="3">
    <location>
        <begin position="40"/>
        <end position="61"/>
    </location>
</feature>
<proteinExistence type="predicted"/>
<accession>A0A835R4Q7</accession>
<comment type="caution">
    <text evidence="5">The sequence shown here is derived from an EMBL/GenBank/DDBJ whole genome shotgun (WGS) entry which is preliminary data.</text>
</comment>
<feature type="repeat" description="PPR" evidence="2">
    <location>
        <begin position="575"/>
        <end position="609"/>
    </location>
</feature>
<dbReference type="GO" id="GO:0009451">
    <property type="term" value="P:RNA modification"/>
    <property type="evidence" value="ECO:0007669"/>
    <property type="project" value="InterPro"/>
</dbReference>
<dbReference type="InterPro" id="IPR046960">
    <property type="entry name" value="PPR_At4g14850-like_plant"/>
</dbReference>